<dbReference type="Pfam" id="PF14368">
    <property type="entry name" value="LTP_2"/>
    <property type="match status" value="1"/>
</dbReference>
<accession>A0AAE1S7N7</accession>
<proteinExistence type="predicted"/>
<gene>
    <name evidence="3" type="ORF">RND71_015852</name>
    <name evidence="4" type="ORF">RND71_015862</name>
</gene>
<reference evidence="4" key="1">
    <citation type="submission" date="2023-12" db="EMBL/GenBank/DDBJ databases">
        <title>Genome assembly of Anisodus tanguticus.</title>
        <authorList>
            <person name="Wang Y.-J."/>
        </authorList>
    </citation>
    <scope>NUCLEOTIDE SEQUENCE</scope>
    <source>
        <strain evidence="4">KB-2021</strain>
        <tissue evidence="4">Leaf</tissue>
    </source>
</reference>
<dbReference type="SUPFAM" id="SSF47699">
    <property type="entry name" value="Bifunctional inhibitor/lipid-transfer protein/seed storage 2S albumin"/>
    <property type="match status" value="1"/>
</dbReference>
<evidence type="ECO:0000313" key="4">
    <source>
        <dbReference type="EMBL" id="KAK4364504.1"/>
    </source>
</evidence>
<dbReference type="EMBL" id="JAVYJV010000008">
    <property type="protein sequence ID" value="KAK4364504.1"/>
    <property type="molecule type" value="Genomic_DNA"/>
</dbReference>
<evidence type="ECO:0000313" key="5">
    <source>
        <dbReference type="Proteomes" id="UP001291623"/>
    </source>
</evidence>
<keyword evidence="5" id="KW-1185">Reference proteome</keyword>
<feature type="signal peptide" evidence="1">
    <location>
        <begin position="1"/>
        <end position="28"/>
    </location>
</feature>
<feature type="chain" id="PRO_5042442975" description="Bifunctional inhibitor/plant lipid transfer protein/seed storage helical domain-containing protein" evidence="1">
    <location>
        <begin position="29"/>
        <end position="117"/>
    </location>
</feature>
<dbReference type="EMBL" id="JAVYJV010000008">
    <property type="protein sequence ID" value="KAK4364494.1"/>
    <property type="molecule type" value="Genomic_DNA"/>
</dbReference>
<sequence length="117" mass="12539">MIRMSSTMTKMIVVLSMVLVILMGQINAGPSEAECREERSVGKRACWGVLLGSNPSGACCERVRVTHTECFCPSLTPKLAAVLGVNRLIRLIRGCGRTVPPHFKCGSVTTPASGIHV</sequence>
<protein>
    <recommendedName>
        <fullName evidence="2">Bifunctional inhibitor/plant lipid transfer protein/seed storage helical domain-containing protein</fullName>
    </recommendedName>
</protein>
<dbReference type="InterPro" id="IPR016140">
    <property type="entry name" value="Bifunc_inhib/LTP/seed_store"/>
</dbReference>
<dbReference type="AlphaFoldDB" id="A0AAE1S7N7"/>
<comment type="caution">
    <text evidence="4">The sequence shown here is derived from an EMBL/GenBank/DDBJ whole genome shotgun (WGS) entry which is preliminary data.</text>
</comment>
<dbReference type="InterPro" id="IPR036312">
    <property type="entry name" value="Bifun_inhib/LTP/seed_sf"/>
</dbReference>
<dbReference type="PANTHER" id="PTHR33286:SF46">
    <property type="entry name" value="BIFUNCTIONAL INHIBITOR_PLANT LIPID TRANSFER PROTEIN_SEED STORAGE HELICAL DOMAIN-CONTAINING PROTEIN"/>
    <property type="match status" value="1"/>
</dbReference>
<evidence type="ECO:0000313" key="3">
    <source>
        <dbReference type="EMBL" id="KAK4364494.1"/>
    </source>
</evidence>
<evidence type="ECO:0000259" key="2">
    <source>
        <dbReference type="Pfam" id="PF14368"/>
    </source>
</evidence>
<keyword evidence="1" id="KW-0732">Signal</keyword>
<name>A0AAE1S7N7_9SOLA</name>
<dbReference type="Proteomes" id="UP001291623">
    <property type="component" value="Unassembled WGS sequence"/>
</dbReference>
<organism evidence="4 5">
    <name type="scientific">Anisodus tanguticus</name>
    <dbReference type="NCBI Taxonomy" id="243964"/>
    <lineage>
        <taxon>Eukaryota</taxon>
        <taxon>Viridiplantae</taxon>
        <taxon>Streptophyta</taxon>
        <taxon>Embryophyta</taxon>
        <taxon>Tracheophyta</taxon>
        <taxon>Spermatophyta</taxon>
        <taxon>Magnoliopsida</taxon>
        <taxon>eudicotyledons</taxon>
        <taxon>Gunneridae</taxon>
        <taxon>Pentapetalae</taxon>
        <taxon>asterids</taxon>
        <taxon>lamiids</taxon>
        <taxon>Solanales</taxon>
        <taxon>Solanaceae</taxon>
        <taxon>Solanoideae</taxon>
        <taxon>Hyoscyameae</taxon>
        <taxon>Anisodus</taxon>
    </lineage>
</organism>
<dbReference type="Gene3D" id="1.10.110.10">
    <property type="entry name" value="Plant lipid-transfer and hydrophobic proteins"/>
    <property type="match status" value="1"/>
</dbReference>
<evidence type="ECO:0000256" key="1">
    <source>
        <dbReference type="SAM" id="SignalP"/>
    </source>
</evidence>
<dbReference type="PANTHER" id="PTHR33286">
    <property type="entry name" value="BIFUNCTIONAL INHIBITOR/LIPID-TRANSFER PROTEIN/SEED STORAGE 2S ALBUMIN SUPERFAMILY PROTEIN"/>
    <property type="match status" value="1"/>
</dbReference>
<feature type="domain" description="Bifunctional inhibitor/plant lipid transfer protein/seed storage helical" evidence="2">
    <location>
        <begin position="17"/>
        <end position="105"/>
    </location>
</feature>